<feature type="signal peptide" evidence="10">
    <location>
        <begin position="1"/>
        <end position="18"/>
    </location>
</feature>
<protein>
    <recommendedName>
        <fullName evidence="2">histidine kinase</fullName>
        <ecNumber evidence="2">2.7.13.3</ecNumber>
    </recommendedName>
</protein>
<evidence type="ECO:0000256" key="6">
    <source>
        <dbReference type="ARBA" id="ARBA00022777"/>
    </source>
</evidence>
<evidence type="ECO:0000256" key="8">
    <source>
        <dbReference type="ARBA" id="ARBA00023012"/>
    </source>
</evidence>
<gene>
    <name evidence="12" type="ORF">GCM10023189_59330</name>
</gene>
<keyword evidence="5" id="KW-0547">Nucleotide-binding</keyword>
<dbReference type="InterPro" id="IPR050482">
    <property type="entry name" value="Sensor_HK_TwoCompSys"/>
</dbReference>
<dbReference type="SMART" id="SM00387">
    <property type="entry name" value="HATPase_c"/>
    <property type="match status" value="1"/>
</dbReference>
<dbReference type="EC" id="2.7.13.3" evidence="2"/>
<proteinExistence type="predicted"/>
<dbReference type="RefSeq" id="WP_345250091.1">
    <property type="nucleotide sequence ID" value="NZ_BAABHD010000084.1"/>
</dbReference>
<keyword evidence="9" id="KW-0812">Transmembrane</keyword>
<dbReference type="PROSITE" id="PS50109">
    <property type="entry name" value="HIS_KIN"/>
    <property type="match status" value="1"/>
</dbReference>
<feature type="transmembrane region" description="Helical" evidence="9">
    <location>
        <begin position="312"/>
        <end position="332"/>
    </location>
</feature>
<keyword evidence="7" id="KW-0067">ATP-binding</keyword>
<dbReference type="Pfam" id="PF07730">
    <property type="entry name" value="HisKA_3"/>
    <property type="match status" value="1"/>
</dbReference>
<dbReference type="Pfam" id="PF07696">
    <property type="entry name" value="7TMR-DISMED2"/>
    <property type="match status" value="1"/>
</dbReference>
<evidence type="ECO:0000256" key="1">
    <source>
        <dbReference type="ARBA" id="ARBA00000085"/>
    </source>
</evidence>
<feature type="transmembrane region" description="Helical" evidence="9">
    <location>
        <begin position="270"/>
        <end position="292"/>
    </location>
</feature>
<feature type="domain" description="Histidine kinase" evidence="11">
    <location>
        <begin position="431"/>
        <end position="624"/>
    </location>
</feature>
<dbReference type="InterPro" id="IPR003594">
    <property type="entry name" value="HATPase_dom"/>
</dbReference>
<feature type="transmembrane region" description="Helical" evidence="9">
    <location>
        <begin position="177"/>
        <end position="198"/>
    </location>
</feature>
<dbReference type="Gene3D" id="1.20.5.1930">
    <property type="match status" value="1"/>
</dbReference>
<dbReference type="InterPro" id="IPR011623">
    <property type="entry name" value="7TMR_DISM_rcpt_extracell_dom1"/>
</dbReference>
<feature type="transmembrane region" description="Helical" evidence="9">
    <location>
        <begin position="372"/>
        <end position="390"/>
    </location>
</feature>
<evidence type="ECO:0000256" key="5">
    <source>
        <dbReference type="ARBA" id="ARBA00022741"/>
    </source>
</evidence>
<evidence type="ECO:0000313" key="12">
    <source>
        <dbReference type="EMBL" id="GAA4470551.1"/>
    </source>
</evidence>
<evidence type="ECO:0000256" key="7">
    <source>
        <dbReference type="ARBA" id="ARBA00022840"/>
    </source>
</evidence>
<dbReference type="CDD" id="cd16917">
    <property type="entry name" value="HATPase_UhpB-NarQ-NarX-like"/>
    <property type="match status" value="1"/>
</dbReference>
<evidence type="ECO:0000256" key="2">
    <source>
        <dbReference type="ARBA" id="ARBA00012438"/>
    </source>
</evidence>
<keyword evidence="9" id="KW-0472">Membrane</keyword>
<keyword evidence="8" id="KW-0902">Two-component regulatory system</keyword>
<feature type="transmembrane region" description="Helical" evidence="9">
    <location>
        <begin position="339"/>
        <end position="360"/>
    </location>
</feature>
<dbReference type="PANTHER" id="PTHR24421:SF10">
    <property type="entry name" value="NITRATE_NITRITE SENSOR PROTEIN NARQ"/>
    <property type="match status" value="1"/>
</dbReference>
<comment type="catalytic activity">
    <reaction evidence="1">
        <text>ATP + protein L-histidine = ADP + protein N-phospho-L-histidine.</text>
        <dbReference type="EC" id="2.7.13.3"/>
    </reaction>
</comment>
<keyword evidence="10" id="KW-0732">Signal</keyword>
<dbReference type="Pfam" id="PF07695">
    <property type="entry name" value="7TMR-DISM_7TM"/>
    <property type="match status" value="1"/>
</dbReference>
<dbReference type="SUPFAM" id="SSF55874">
    <property type="entry name" value="ATPase domain of HSP90 chaperone/DNA topoisomerase II/histidine kinase"/>
    <property type="match status" value="1"/>
</dbReference>
<accession>A0ABP8NSZ4</accession>
<evidence type="ECO:0000256" key="9">
    <source>
        <dbReference type="SAM" id="Phobius"/>
    </source>
</evidence>
<evidence type="ECO:0000313" key="13">
    <source>
        <dbReference type="Proteomes" id="UP001501175"/>
    </source>
</evidence>
<feature type="transmembrane region" description="Helical" evidence="9">
    <location>
        <begin position="241"/>
        <end position="258"/>
    </location>
</feature>
<dbReference type="InterPro" id="IPR011712">
    <property type="entry name" value="Sig_transdc_His_kin_sub3_dim/P"/>
</dbReference>
<name>A0ABP8NSZ4_9BACT</name>
<dbReference type="InterPro" id="IPR036890">
    <property type="entry name" value="HATPase_C_sf"/>
</dbReference>
<feature type="transmembrane region" description="Helical" evidence="9">
    <location>
        <begin position="205"/>
        <end position="221"/>
    </location>
</feature>
<keyword evidence="9" id="KW-1133">Transmembrane helix</keyword>
<keyword evidence="4" id="KW-0808">Transferase</keyword>
<dbReference type="Gene3D" id="2.60.40.2380">
    <property type="match status" value="1"/>
</dbReference>
<dbReference type="Pfam" id="PF02518">
    <property type="entry name" value="HATPase_c"/>
    <property type="match status" value="1"/>
</dbReference>
<evidence type="ECO:0000259" key="11">
    <source>
        <dbReference type="PROSITE" id="PS50109"/>
    </source>
</evidence>
<dbReference type="InterPro" id="IPR005467">
    <property type="entry name" value="His_kinase_dom"/>
</dbReference>
<evidence type="ECO:0000256" key="10">
    <source>
        <dbReference type="SAM" id="SignalP"/>
    </source>
</evidence>
<evidence type="ECO:0000256" key="4">
    <source>
        <dbReference type="ARBA" id="ARBA00022679"/>
    </source>
</evidence>
<keyword evidence="6" id="KW-0418">Kinase</keyword>
<dbReference type="Gene3D" id="3.30.565.10">
    <property type="entry name" value="Histidine kinase-like ATPase, C-terminal domain"/>
    <property type="match status" value="1"/>
</dbReference>
<dbReference type="InterPro" id="IPR011622">
    <property type="entry name" value="7TMR_DISM_rcpt_extracell_dom2"/>
</dbReference>
<comment type="caution">
    <text evidence="12">The sequence shown here is derived from an EMBL/GenBank/DDBJ whole genome shotgun (WGS) entry which is preliminary data.</text>
</comment>
<keyword evidence="3" id="KW-0597">Phosphoprotein</keyword>
<dbReference type="PANTHER" id="PTHR24421">
    <property type="entry name" value="NITRATE/NITRITE SENSOR PROTEIN NARX-RELATED"/>
    <property type="match status" value="1"/>
</dbReference>
<evidence type="ECO:0000256" key="3">
    <source>
        <dbReference type="ARBA" id="ARBA00022553"/>
    </source>
</evidence>
<sequence>MRSLFIMLLWGIVLPALSQPVLTITDARTNTSIETYAYFLEDKTHKLRFDEVRKMPEDSFQTYTSKGPFNFASPSATVWVRVAIRNETDEDLFLKFLQQLYGSWKVYVLDTEGKLSTHQVGLNQSASKRQVPTAQPVIPLGRHPELIYVAGERGIFNEYLRISNVGHTILERKQTGFWQGIVVGTYLLLLVYAVVFWIRLRLDVLGWYTLFLFTNIHWFLQRSGYFFEFLSDDSLYFEFSQYYPQRFVFSICWAIFHIKVLQLRKYNKFLYYLLIGWISIDVLNHSIASLTRMWGESVAPLNLLLANIGIDWASKLIITLSLMLISLIYVSLKNFRQVHWYALAFGFGISAMLVSMFSLYNIPWLPYYPYNYLFVFGSVLEMIILAYALAEHANEHRRKQTQTQQQLITQLQENLQQRDKLLRIRDEIARDLHDEVGATLTSIAISTKLVQKKVNGQQPEIQPILDQIKADSEETIHSIRDTVWALNPDNDAPEKFLERLRSVALQLLANQSMTLSFDCDLTPTELPPFSMEQRRNIYLVFKEAIHNIVKHAQASQVRVQIHRQAKQLLIAVSDDGRGFDKAAQTDGNGLANFRKRAAEGGFLVEVKSGIGQGTVVRMQVPGLAIAEQIGTRLPRATSLAGQIVR</sequence>
<keyword evidence="13" id="KW-1185">Reference proteome</keyword>
<organism evidence="12 13">
    <name type="scientific">Nibrella saemangeumensis</name>
    <dbReference type="NCBI Taxonomy" id="1084526"/>
    <lineage>
        <taxon>Bacteria</taxon>
        <taxon>Pseudomonadati</taxon>
        <taxon>Bacteroidota</taxon>
        <taxon>Cytophagia</taxon>
        <taxon>Cytophagales</taxon>
        <taxon>Spirosomataceae</taxon>
        <taxon>Nibrella</taxon>
    </lineage>
</organism>
<dbReference type="Proteomes" id="UP001501175">
    <property type="component" value="Unassembled WGS sequence"/>
</dbReference>
<feature type="chain" id="PRO_5046617918" description="histidine kinase" evidence="10">
    <location>
        <begin position="19"/>
        <end position="645"/>
    </location>
</feature>
<reference evidence="13" key="1">
    <citation type="journal article" date="2019" name="Int. J. Syst. Evol. Microbiol.">
        <title>The Global Catalogue of Microorganisms (GCM) 10K type strain sequencing project: providing services to taxonomists for standard genome sequencing and annotation.</title>
        <authorList>
            <consortium name="The Broad Institute Genomics Platform"/>
            <consortium name="The Broad Institute Genome Sequencing Center for Infectious Disease"/>
            <person name="Wu L."/>
            <person name="Ma J."/>
        </authorList>
    </citation>
    <scope>NUCLEOTIDE SEQUENCE [LARGE SCALE GENOMIC DNA]</scope>
    <source>
        <strain evidence="13">JCM 17927</strain>
    </source>
</reference>
<dbReference type="EMBL" id="BAABHD010000084">
    <property type="protein sequence ID" value="GAA4470551.1"/>
    <property type="molecule type" value="Genomic_DNA"/>
</dbReference>